<feature type="region of interest" description="Disordered" evidence="1">
    <location>
        <begin position="152"/>
        <end position="174"/>
    </location>
</feature>
<feature type="chain" id="PRO_5037941376" evidence="2">
    <location>
        <begin position="21"/>
        <end position="429"/>
    </location>
</feature>
<name>A0A934R7U0_9BACT</name>
<feature type="signal peptide" evidence="2">
    <location>
        <begin position="1"/>
        <end position="20"/>
    </location>
</feature>
<keyword evidence="2" id="KW-0732">Signal</keyword>
<evidence type="ECO:0000256" key="1">
    <source>
        <dbReference type="SAM" id="MobiDB-lite"/>
    </source>
</evidence>
<proteinExistence type="predicted"/>
<dbReference type="RefSeq" id="WP_200351745.1">
    <property type="nucleotide sequence ID" value="NZ_BAABHZ010000006.1"/>
</dbReference>
<dbReference type="AlphaFoldDB" id="A0A934R7U0"/>
<reference evidence="3" key="1">
    <citation type="submission" date="2021-01" db="EMBL/GenBank/DDBJ databases">
        <title>Modified the classification status of verrucomicrobia.</title>
        <authorList>
            <person name="Feng X."/>
        </authorList>
    </citation>
    <scope>NUCLEOTIDE SEQUENCE</scope>
    <source>
        <strain evidence="3">JCM 18052</strain>
    </source>
</reference>
<comment type="caution">
    <text evidence="3">The sequence shown here is derived from an EMBL/GenBank/DDBJ whole genome shotgun (WGS) entry which is preliminary data.</text>
</comment>
<gene>
    <name evidence="3" type="ORF">JIN84_14440</name>
</gene>
<evidence type="ECO:0000313" key="4">
    <source>
        <dbReference type="Proteomes" id="UP000600139"/>
    </source>
</evidence>
<keyword evidence="4" id="KW-1185">Reference proteome</keyword>
<accession>A0A934R7U0</accession>
<evidence type="ECO:0000313" key="3">
    <source>
        <dbReference type="EMBL" id="MBK1816820.1"/>
    </source>
</evidence>
<sequence length="429" mass="45191">MKTRFSIPLVCAALVAPAFSQAPSADIHETGVMLQAASLLDAGTLRGSSYRVRDQVPTDGYMAYFTIDSDYATLTAVGVPQARRRIVEAEAIRRLVETSKGDLFAEGMKRSVEQPIEAVKNIVKHPVDSLKAAPATVGHFFSKMGSAIGRAGGRLKDQSEEISASPDEEGREAVTAEAGRGIGEAARNAVGFDKAKLATAKQLGVDPYSDNARLQEEMDKVTWAFFAGGLPLRIGAAVASAGVAVAATNMVGVPEDTYALTQSELAFRDGRSLAAMGISDEDIKTFQVGRGPLSTTRRHLITLALEAMPKAGGRGNAVLLANACETPEQVDFLVGALQILAARQRSGAADYVELKVIGRLPGAVTAAGELEVPAPVDQVTWTEQVAGAANRDDLGAMPKVLVHTGKLSQAATAGFMKSGWKLVGVEYPR</sequence>
<dbReference type="EMBL" id="JAENIK010000011">
    <property type="protein sequence ID" value="MBK1816820.1"/>
    <property type="molecule type" value="Genomic_DNA"/>
</dbReference>
<protein>
    <submittedName>
        <fullName evidence="3">Uncharacterized protein</fullName>
    </submittedName>
</protein>
<dbReference type="Proteomes" id="UP000600139">
    <property type="component" value="Unassembled WGS sequence"/>
</dbReference>
<evidence type="ECO:0000256" key="2">
    <source>
        <dbReference type="SAM" id="SignalP"/>
    </source>
</evidence>
<organism evidence="3 4">
    <name type="scientific">Luteolibacter yonseiensis</name>
    <dbReference type="NCBI Taxonomy" id="1144680"/>
    <lineage>
        <taxon>Bacteria</taxon>
        <taxon>Pseudomonadati</taxon>
        <taxon>Verrucomicrobiota</taxon>
        <taxon>Verrucomicrobiia</taxon>
        <taxon>Verrucomicrobiales</taxon>
        <taxon>Verrucomicrobiaceae</taxon>
        <taxon>Luteolibacter</taxon>
    </lineage>
</organism>